<accession>A0A1M5Z9R5</accession>
<proteinExistence type="predicted"/>
<dbReference type="Proteomes" id="UP000184389">
    <property type="component" value="Unassembled WGS sequence"/>
</dbReference>
<keyword evidence="1" id="KW-0812">Transmembrane</keyword>
<dbReference type="RefSeq" id="WP_072745474.1">
    <property type="nucleotide sequence ID" value="NZ_FQXR01000026.1"/>
</dbReference>
<evidence type="ECO:0000313" key="2">
    <source>
        <dbReference type="EMBL" id="SHI20975.1"/>
    </source>
</evidence>
<feature type="transmembrane region" description="Helical" evidence="1">
    <location>
        <begin position="53"/>
        <end position="71"/>
    </location>
</feature>
<gene>
    <name evidence="2" type="ORF">SAMN02745180_02890</name>
</gene>
<organism evidence="2 3">
    <name type="scientific">Sporanaerobacter acetigenes DSM 13106</name>
    <dbReference type="NCBI Taxonomy" id="1123281"/>
    <lineage>
        <taxon>Bacteria</taxon>
        <taxon>Bacillati</taxon>
        <taxon>Bacillota</taxon>
        <taxon>Tissierellia</taxon>
        <taxon>Tissierellales</taxon>
        <taxon>Sporanaerobacteraceae</taxon>
        <taxon>Sporanaerobacter</taxon>
    </lineage>
</organism>
<dbReference type="EMBL" id="FQXR01000026">
    <property type="protein sequence ID" value="SHI20975.1"/>
    <property type="molecule type" value="Genomic_DNA"/>
</dbReference>
<dbReference type="AlphaFoldDB" id="A0A1M5Z9R5"/>
<evidence type="ECO:0000256" key="1">
    <source>
        <dbReference type="SAM" id="Phobius"/>
    </source>
</evidence>
<reference evidence="2 3" key="1">
    <citation type="submission" date="2016-11" db="EMBL/GenBank/DDBJ databases">
        <authorList>
            <person name="Jaros S."/>
            <person name="Januszkiewicz K."/>
            <person name="Wedrychowicz H."/>
        </authorList>
    </citation>
    <scope>NUCLEOTIDE SEQUENCE [LARGE SCALE GENOMIC DNA]</scope>
    <source>
        <strain evidence="2 3">DSM 13106</strain>
    </source>
</reference>
<sequence length="94" mass="11661">MDCTFRTEQSKFNEYDYQDVFEYLSDEDVMKYIELSFQYQQVEEFVNKFIFQYIYYIFEIILVVLSIAFGQKAGDVRFNNRSLQRRLILWRNIF</sequence>
<dbReference type="STRING" id="1123281.SAMN02745180_02890"/>
<name>A0A1M5Z9R5_9FIRM</name>
<evidence type="ECO:0000313" key="3">
    <source>
        <dbReference type="Proteomes" id="UP000184389"/>
    </source>
</evidence>
<keyword evidence="1" id="KW-1133">Transmembrane helix</keyword>
<protein>
    <submittedName>
        <fullName evidence="2">Uncharacterized protein</fullName>
    </submittedName>
</protein>
<dbReference type="OrthoDB" id="9785602at2"/>
<keyword evidence="3" id="KW-1185">Reference proteome</keyword>
<keyword evidence="1" id="KW-0472">Membrane</keyword>